<sequence length="458" mass="51779">MDRRHFLVAATALLGGCAGGDGPTRTPSSRRTTTDAFPDFEPVPGSDWERDDDPPAWERAADRRIERHRRGDVTVSVVRDGDPVPDADVRLRLRRHAYDFSTAYNVARHWSSDPGDPYRRWLPRLFNEAVFENAYKWRQWTEPDGHERTHGVVTFLRSNDVTVAGAPVVWQNHEKNVLPDEVWDAYEAGDTERLRTLVDDHVRSLIGHNAGDHGVEDWVLLNEQLGFHDFTDLLSDAPPTRSPPLRRWFAIAREAAPDATFAVNDYDILTLDRPDHRDRYADLVTYLLGGEAPPDEVAFQSHVTTPDGGVGPAEQYARLERFAGLGDIDLVVSEFDTPGIADERAAGDYLYHTLKTVYSHPASVGFRLWGYWDDQHWKGDAPLFRADWSKKPGYHAYTDLVFDQWFTDARGTTDANGEFSTTADLGRYDLRVAADGDAVRDVRPVTDPDGETRLRVEL</sequence>
<dbReference type="GO" id="GO:0045493">
    <property type="term" value="P:xylan catabolic process"/>
    <property type="evidence" value="ECO:0007669"/>
    <property type="project" value="UniProtKB-KW"/>
</dbReference>
<dbReference type="PROSITE" id="PS51760">
    <property type="entry name" value="GH10_2"/>
    <property type="match status" value="1"/>
</dbReference>
<evidence type="ECO:0000256" key="3">
    <source>
        <dbReference type="ARBA" id="ARBA00012590"/>
    </source>
</evidence>
<evidence type="ECO:0000256" key="4">
    <source>
        <dbReference type="ARBA" id="ARBA00022651"/>
    </source>
</evidence>
<accession>A0A830FYG1</accession>
<dbReference type="EC" id="3.2.1.8" evidence="3"/>
<evidence type="ECO:0000256" key="5">
    <source>
        <dbReference type="ARBA" id="ARBA00022729"/>
    </source>
</evidence>
<proteinExistence type="inferred from homology"/>
<comment type="caution">
    <text evidence="12">The sequence shown here is derived from an EMBL/GenBank/DDBJ whole genome shotgun (WGS) entry which is preliminary data.</text>
</comment>
<dbReference type="Proteomes" id="UP000614609">
    <property type="component" value="Unassembled WGS sequence"/>
</dbReference>
<keyword evidence="14" id="KW-1185">Reference proteome</keyword>
<comment type="similarity">
    <text evidence="2">Belongs to the glycosyl hydrolase 10 (cellulase F) family.</text>
</comment>
<dbReference type="RefSeq" id="WP_188870365.1">
    <property type="nucleotide sequence ID" value="NZ_BMOO01000002.1"/>
</dbReference>
<keyword evidence="7" id="KW-0119">Carbohydrate metabolism</keyword>
<keyword evidence="6 12" id="KW-0378">Hydrolase</keyword>
<dbReference type="InterPro" id="IPR044846">
    <property type="entry name" value="GH10"/>
</dbReference>
<evidence type="ECO:0000256" key="6">
    <source>
        <dbReference type="ARBA" id="ARBA00022801"/>
    </source>
</evidence>
<dbReference type="GO" id="GO:0031176">
    <property type="term" value="F:endo-1,4-beta-xylanase activity"/>
    <property type="evidence" value="ECO:0007669"/>
    <property type="project" value="UniProtKB-EC"/>
</dbReference>
<name>A0A830FYG1_9EURY</name>
<dbReference type="PANTHER" id="PTHR31490:SF88">
    <property type="entry name" value="BETA-XYLANASE"/>
    <property type="match status" value="1"/>
</dbReference>
<evidence type="ECO:0000256" key="9">
    <source>
        <dbReference type="ARBA" id="ARBA00023326"/>
    </source>
</evidence>
<evidence type="ECO:0000256" key="10">
    <source>
        <dbReference type="SAM" id="MobiDB-lite"/>
    </source>
</evidence>
<reference evidence="12" key="1">
    <citation type="journal article" date="2014" name="Int. J. Syst. Evol. Microbiol.">
        <title>Complete genome sequence of Corynebacterium casei LMG S-19264T (=DSM 44701T), isolated from a smear-ripened cheese.</title>
        <authorList>
            <consortium name="US DOE Joint Genome Institute (JGI-PGF)"/>
            <person name="Walter F."/>
            <person name="Albersmeier A."/>
            <person name="Kalinowski J."/>
            <person name="Ruckert C."/>
        </authorList>
    </citation>
    <scope>NUCLEOTIDE SEQUENCE</scope>
    <source>
        <strain evidence="12">JCM 16108</strain>
    </source>
</reference>
<dbReference type="PANTHER" id="PTHR31490">
    <property type="entry name" value="GLYCOSYL HYDROLASE"/>
    <property type="match status" value="1"/>
</dbReference>
<comment type="catalytic activity">
    <reaction evidence="1">
        <text>Endohydrolysis of (1-&gt;4)-beta-D-xylosidic linkages in xylans.</text>
        <dbReference type="EC" id="3.2.1.8"/>
    </reaction>
</comment>
<evidence type="ECO:0000259" key="11">
    <source>
        <dbReference type="PROSITE" id="PS51760"/>
    </source>
</evidence>
<evidence type="ECO:0000256" key="2">
    <source>
        <dbReference type="ARBA" id="ARBA00007495"/>
    </source>
</evidence>
<protein>
    <recommendedName>
        <fullName evidence="3">endo-1,4-beta-xylanase</fullName>
        <ecNumber evidence="3">3.2.1.8</ecNumber>
    </recommendedName>
</protein>
<dbReference type="SUPFAM" id="SSF51445">
    <property type="entry name" value="(Trans)glycosidases"/>
    <property type="match status" value="1"/>
</dbReference>
<feature type="domain" description="GH10" evidence="11">
    <location>
        <begin position="94"/>
        <end position="400"/>
    </location>
</feature>
<dbReference type="OrthoDB" id="117332at2157"/>
<keyword evidence="5" id="KW-0732">Signal</keyword>
<dbReference type="AlphaFoldDB" id="A0A830FYG1"/>
<keyword evidence="8 12" id="KW-0326">Glycosidase</keyword>
<evidence type="ECO:0000256" key="8">
    <source>
        <dbReference type="ARBA" id="ARBA00023295"/>
    </source>
</evidence>
<dbReference type="Pfam" id="PF00331">
    <property type="entry name" value="Glyco_hydro_10"/>
    <property type="match status" value="1"/>
</dbReference>
<evidence type="ECO:0000256" key="1">
    <source>
        <dbReference type="ARBA" id="ARBA00000681"/>
    </source>
</evidence>
<dbReference type="Gene3D" id="3.20.20.80">
    <property type="entry name" value="Glycosidases"/>
    <property type="match status" value="1"/>
</dbReference>
<gene>
    <name evidence="12" type="ORF">GCM10009017_09320</name>
    <name evidence="13" type="ORF">J2752_001388</name>
</gene>
<evidence type="ECO:0000256" key="7">
    <source>
        <dbReference type="ARBA" id="ARBA00023277"/>
    </source>
</evidence>
<evidence type="ECO:0000313" key="14">
    <source>
        <dbReference type="Proteomes" id="UP000614609"/>
    </source>
</evidence>
<dbReference type="EMBL" id="JAGGKO010000002">
    <property type="protein sequence ID" value="MBP1954476.1"/>
    <property type="molecule type" value="Genomic_DNA"/>
</dbReference>
<organism evidence="12 14">
    <name type="scientific">Halarchaeum rubridurum</name>
    <dbReference type="NCBI Taxonomy" id="489911"/>
    <lineage>
        <taxon>Archaea</taxon>
        <taxon>Methanobacteriati</taxon>
        <taxon>Methanobacteriota</taxon>
        <taxon>Stenosarchaea group</taxon>
        <taxon>Halobacteria</taxon>
        <taxon>Halobacteriales</taxon>
        <taxon>Halobacteriaceae</taxon>
    </lineage>
</organism>
<feature type="region of interest" description="Disordered" evidence="10">
    <location>
        <begin position="17"/>
        <end position="54"/>
    </location>
</feature>
<keyword evidence="9" id="KW-0624">Polysaccharide degradation</keyword>
<reference evidence="13" key="3">
    <citation type="submission" date="2021-03" db="EMBL/GenBank/DDBJ databases">
        <title>Genomic Encyclopedia of Type Strains, Phase IV (KMG-IV): sequencing the most valuable type-strain genomes for metagenomic binning, comparative biology and taxonomic classification.</title>
        <authorList>
            <person name="Goeker M."/>
        </authorList>
    </citation>
    <scope>NUCLEOTIDE SEQUENCE</scope>
    <source>
        <strain evidence="13">DSM 22443</strain>
    </source>
</reference>
<evidence type="ECO:0000313" key="13">
    <source>
        <dbReference type="EMBL" id="MBP1954476.1"/>
    </source>
</evidence>
<reference evidence="12" key="2">
    <citation type="submission" date="2020-09" db="EMBL/GenBank/DDBJ databases">
        <authorList>
            <person name="Sun Q."/>
            <person name="Ohkuma M."/>
        </authorList>
    </citation>
    <scope>NUCLEOTIDE SEQUENCE</scope>
    <source>
        <strain evidence="12">JCM 16108</strain>
    </source>
</reference>
<dbReference type="PROSITE" id="PS51257">
    <property type="entry name" value="PROKAR_LIPOPROTEIN"/>
    <property type="match status" value="1"/>
</dbReference>
<dbReference type="Proteomes" id="UP000765891">
    <property type="component" value="Unassembled WGS sequence"/>
</dbReference>
<keyword evidence="4 12" id="KW-0858">Xylan degradation</keyword>
<evidence type="ECO:0000313" key="12">
    <source>
        <dbReference type="EMBL" id="GGM61331.1"/>
    </source>
</evidence>
<dbReference type="InterPro" id="IPR017853">
    <property type="entry name" value="GH"/>
</dbReference>
<dbReference type="InterPro" id="IPR001000">
    <property type="entry name" value="GH10_dom"/>
</dbReference>
<dbReference type="EMBL" id="BMOO01000002">
    <property type="protein sequence ID" value="GGM61331.1"/>
    <property type="molecule type" value="Genomic_DNA"/>
</dbReference>